<dbReference type="AlphaFoldDB" id="A0A915IH75"/>
<organism evidence="5 6">
    <name type="scientific">Romanomermis culicivorax</name>
    <name type="common">Nematode worm</name>
    <dbReference type="NCBI Taxonomy" id="13658"/>
    <lineage>
        <taxon>Eukaryota</taxon>
        <taxon>Metazoa</taxon>
        <taxon>Ecdysozoa</taxon>
        <taxon>Nematoda</taxon>
        <taxon>Enoplea</taxon>
        <taxon>Dorylaimia</taxon>
        <taxon>Mermithida</taxon>
        <taxon>Mermithoidea</taxon>
        <taxon>Mermithidae</taxon>
        <taxon>Romanomermis</taxon>
    </lineage>
</organism>
<evidence type="ECO:0000256" key="3">
    <source>
        <dbReference type="ARBA" id="ARBA00023163"/>
    </source>
</evidence>
<dbReference type="GO" id="GO:0000124">
    <property type="term" value="C:SAGA complex"/>
    <property type="evidence" value="ECO:0007669"/>
    <property type="project" value="TreeGrafter"/>
</dbReference>
<proteinExistence type="predicted"/>
<dbReference type="GO" id="GO:0051123">
    <property type="term" value="P:RNA polymerase II preinitiation complex assembly"/>
    <property type="evidence" value="ECO:0007669"/>
    <property type="project" value="TreeGrafter"/>
</dbReference>
<evidence type="ECO:0000256" key="2">
    <source>
        <dbReference type="ARBA" id="ARBA00023015"/>
    </source>
</evidence>
<keyword evidence="4" id="KW-0539">Nucleus</keyword>
<dbReference type="PANTHER" id="PTHR48068">
    <property type="entry name" value="TAF9 RNA POLYMERASE II, TATA BOX-BINDING PROTEIN (TBP)-ASSOCIATED FACTOR"/>
    <property type="match status" value="1"/>
</dbReference>
<dbReference type="PANTHER" id="PTHR48068:SF4">
    <property type="entry name" value="TATA-BOX BINDING PROTEIN ASSOCIATED FACTOR 9"/>
    <property type="match status" value="1"/>
</dbReference>
<dbReference type="WBParaSite" id="nRc.2.0.1.t13526-RA">
    <property type="protein sequence ID" value="nRc.2.0.1.t13526-RA"/>
    <property type="gene ID" value="nRc.2.0.1.g13526"/>
</dbReference>
<evidence type="ECO:0000256" key="1">
    <source>
        <dbReference type="ARBA" id="ARBA00004123"/>
    </source>
</evidence>
<keyword evidence="2" id="KW-0805">Transcription regulation</keyword>
<comment type="subcellular location">
    <subcellularLocation>
        <location evidence="1">Nucleus</location>
    </subcellularLocation>
</comment>
<keyword evidence="5" id="KW-1185">Reference proteome</keyword>
<protein>
    <submittedName>
        <fullName evidence="6">Uncharacterized protein</fullName>
    </submittedName>
</protein>
<dbReference type="Pfam" id="PF02291">
    <property type="entry name" value="TFIID-31kDa"/>
    <property type="match status" value="1"/>
</dbReference>
<accession>A0A915IH75</accession>
<keyword evidence="3" id="KW-0804">Transcription</keyword>
<reference evidence="6" key="1">
    <citation type="submission" date="2022-11" db="UniProtKB">
        <authorList>
            <consortium name="WormBaseParasite"/>
        </authorList>
    </citation>
    <scope>IDENTIFICATION</scope>
</reference>
<dbReference type="GO" id="GO:0005669">
    <property type="term" value="C:transcription factor TFIID complex"/>
    <property type="evidence" value="ECO:0007669"/>
    <property type="project" value="TreeGrafter"/>
</dbReference>
<dbReference type="InterPro" id="IPR003162">
    <property type="entry name" value="TFIID-31"/>
</dbReference>
<sequence>MDNSFCEPPPKEMLMEMAKEKNCQALPALKKSAGLTLPPDRFALLLPNYRLRGGNLREPGVGL</sequence>
<evidence type="ECO:0000256" key="4">
    <source>
        <dbReference type="ARBA" id="ARBA00023242"/>
    </source>
</evidence>
<dbReference type="GO" id="GO:0016251">
    <property type="term" value="F:RNA polymerase II general transcription initiation factor activity"/>
    <property type="evidence" value="ECO:0007669"/>
    <property type="project" value="TreeGrafter"/>
</dbReference>
<dbReference type="Proteomes" id="UP000887565">
    <property type="component" value="Unplaced"/>
</dbReference>
<dbReference type="GO" id="GO:0003713">
    <property type="term" value="F:transcription coactivator activity"/>
    <property type="evidence" value="ECO:0007669"/>
    <property type="project" value="TreeGrafter"/>
</dbReference>
<evidence type="ECO:0000313" key="6">
    <source>
        <dbReference type="WBParaSite" id="nRc.2.0.1.t13526-RA"/>
    </source>
</evidence>
<dbReference type="InterPro" id="IPR051431">
    <property type="entry name" value="TFIID_subunit_9"/>
</dbReference>
<evidence type="ECO:0000313" key="5">
    <source>
        <dbReference type="Proteomes" id="UP000887565"/>
    </source>
</evidence>
<name>A0A915IH75_ROMCU</name>